<dbReference type="InterPro" id="IPR013321">
    <property type="entry name" value="Arc_rbn_hlx_hlx"/>
</dbReference>
<protein>
    <submittedName>
        <fullName evidence="3">Type II toxin-antitoxin system RelB/DinJ family antitoxin</fullName>
    </submittedName>
</protein>
<dbReference type="OrthoDB" id="9804867at2"/>
<evidence type="ECO:0000256" key="1">
    <source>
        <dbReference type="ARBA" id="ARBA00010562"/>
    </source>
</evidence>
<organism evidence="3 4">
    <name type="scientific">Ruoffia tabacinasalis</name>
    <dbReference type="NCBI Taxonomy" id="87458"/>
    <lineage>
        <taxon>Bacteria</taxon>
        <taxon>Bacillati</taxon>
        <taxon>Bacillota</taxon>
        <taxon>Bacilli</taxon>
        <taxon>Lactobacillales</taxon>
        <taxon>Aerococcaceae</taxon>
        <taxon>Ruoffia</taxon>
    </lineage>
</organism>
<dbReference type="Proteomes" id="UP000306420">
    <property type="component" value="Unassembled WGS sequence"/>
</dbReference>
<sequence>MAQINVRIDDDLKKESTKILDSIGLDLNGAVKMFLKQVVLQEGILFKVSLKRSQIIQALQDIDEGRVKQFDDIECLMEDLTDED</sequence>
<dbReference type="Pfam" id="PF04221">
    <property type="entry name" value="RelB"/>
    <property type="match status" value="1"/>
</dbReference>
<dbReference type="PANTHER" id="PTHR38781:SF1">
    <property type="entry name" value="ANTITOXIN DINJ-RELATED"/>
    <property type="match status" value="1"/>
</dbReference>
<dbReference type="GO" id="GO:0006355">
    <property type="term" value="P:regulation of DNA-templated transcription"/>
    <property type="evidence" value="ECO:0007669"/>
    <property type="project" value="InterPro"/>
</dbReference>
<dbReference type="NCBIfam" id="TIGR02384">
    <property type="entry name" value="RelB_DinJ"/>
    <property type="match status" value="1"/>
</dbReference>
<dbReference type="RefSeq" id="WP_138405042.1">
    <property type="nucleotide sequence ID" value="NZ_VBSP01000034.1"/>
</dbReference>
<accession>A0A5R9DTE8</accession>
<dbReference type="InterPro" id="IPR007337">
    <property type="entry name" value="RelB/DinJ"/>
</dbReference>
<evidence type="ECO:0000313" key="4">
    <source>
        <dbReference type="Proteomes" id="UP000306420"/>
    </source>
</evidence>
<dbReference type="GO" id="GO:0006351">
    <property type="term" value="P:DNA-templated transcription"/>
    <property type="evidence" value="ECO:0007669"/>
    <property type="project" value="TreeGrafter"/>
</dbReference>
<proteinExistence type="inferred from homology"/>
<evidence type="ECO:0000313" key="3">
    <source>
        <dbReference type="EMBL" id="TLQ40208.1"/>
    </source>
</evidence>
<comment type="caution">
    <text evidence="3">The sequence shown here is derived from an EMBL/GenBank/DDBJ whole genome shotgun (WGS) entry which is preliminary data.</text>
</comment>
<dbReference type="Gene3D" id="1.10.1220.10">
    <property type="entry name" value="Met repressor-like"/>
    <property type="match status" value="1"/>
</dbReference>
<comment type="similarity">
    <text evidence="1">Belongs to the RelB/DinJ antitoxin family.</text>
</comment>
<name>A0A5R9DTE8_9LACT</name>
<reference evidence="3 4" key="1">
    <citation type="submission" date="2019-05" db="EMBL/GenBank/DDBJ databases">
        <title>The metagenome of a microbial culture collection derived from dairy environment covers the genomic content of the human microbiome.</title>
        <authorList>
            <person name="Roder T."/>
            <person name="Wuthrich D."/>
            <person name="Sattari Z."/>
            <person name="Von Ah U."/>
            <person name="Bar C."/>
            <person name="Ronchi F."/>
            <person name="Macpherson A.J."/>
            <person name="Ganal-Vonarburg S.C."/>
            <person name="Bruggmann R."/>
            <person name="Vergeres G."/>
        </authorList>
    </citation>
    <scope>NUCLEOTIDE SEQUENCE [LARGE SCALE GENOMIC DNA]</scope>
    <source>
        <strain evidence="3 4">FAM 24227</strain>
    </source>
</reference>
<gene>
    <name evidence="3" type="ORF">FEZ33_08945</name>
</gene>
<evidence type="ECO:0000256" key="2">
    <source>
        <dbReference type="ARBA" id="ARBA00022649"/>
    </source>
</evidence>
<dbReference type="PANTHER" id="PTHR38781">
    <property type="entry name" value="ANTITOXIN DINJ-RELATED"/>
    <property type="match status" value="1"/>
</dbReference>
<keyword evidence="2" id="KW-1277">Toxin-antitoxin system</keyword>
<dbReference type="AlphaFoldDB" id="A0A5R9DTE8"/>
<dbReference type="EMBL" id="VBSP01000034">
    <property type="protein sequence ID" value="TLQ40208.1"/>
    <property type="molecule type" value="Genomic_DNA"/>
</dbReference>